<dbReference type="PATRIC" id="fig|1339352.3.peg.90"/>
<dbReference type="Pfam" id="PF19572">
    <property type="entry name" value="PorV"/>
    <property type="match status" value="1"/>
</dbReference>
<dbReference type="Proteomes" id="UP000027661">
    <property type="component" value="Unassembled WGS sequence"/>
</dbReference>
<proteinExistence type="predicted"/>
<dbReference type="EMBL" id="JNHM01000002">
    <property type="protein sequence ID" value="KDS56858.1"/>
    <property type="molecule type" value="Genomic_DNA"/>
</dbReference>
<dbReference type="InterPro" id="IPR045741">
    <property type="entry name" value="PorV"/>
</dbReference>
<dbReference type="SUPFAM" id="SSF56935">
    <property type="entry name" value="Porins"/>
    <property type="match status" value="1"/>
</dbReference>
<accession>A0A069SQM4</accession>
<evidence type="ECO:0000259" key="1">
    <source>
        <dbReference type="Pfam" id="PF19572"/>
    </source>
</evidence>
<name>A0A069SQM4_PHOVU</name>
<dbReference type="AlphaFoldDB" id="A0A069SQM4"/>
<reference evidence="2 3" key="1">
    <citation type="submission" date="2014-04" db="EMBL/GenBank/DDBJ databases">
        <authorList>
            <person name="Sears C."/>
            <person name="Carroll K."/>
            <person name="Sack B.R."/>
            <person name="Qadri F."/>
            <person name="Myers L.L."/>
            <person name="Chung G.-T."/>
            <person name="Escheverria P."/>
            <person name="Fraser C.M."/>
            <person name="Sadzewicz L."/>
            <person name="Shefchek K.A."/>
            <person name="Tallon L."/>
            <person name="Das S.P."/>
            <person name="Daugherty S."/>
            <person name="Mongodin E.F."/>
        </authorList>
    </citation>
    <scope>NUCLEOTIDE SEQUENCE [LARGE SCALE GENOMIC DNA]</scope>
    <source>
        <strain evidence="2 3">3975 RP4</strain>
    </source>
</reference>
<feature type="domain" description="Type IX secretion system protein PorV" evidence="1">
    <location>
        <begin position="27"/>
        <end position="249"/>
    </location>
</feature>
<gene>
    <name evidence="2" type="ORF">M099_0092</name>
</gene>
<dbReference type="NCBIfam" id="NF033709">
    <property type="entry name" value="PorV_fam"/>
    <property type="match status" value="1"/>
</dbReference>
<evidence type="ECO:0000313" key="2">
    <source>
        <dbReference type="EMBL" id="KDS56858.1"/>
    </source>
</evidence>
<dbReference type="RefSeq" id="WP_008668515.1">
    <property type="nucleotide sequence ID" value="NZ_JNHM01000002.1"/>
</dbReference>
<evidence type="ECO:0000313" key="3">
    <source>
        <dbReference type="Proteomes" id="UP000027661"/>
    </source>
</evidence>
<dbReference type="Gene3D" id="2.40.160.60">
    <property type="entry name" value="Outer membrane protein transport protein (OMPP1/FadL/TodX)"/>
    <property type="match status" value="1"/>
</dbReference>
<protein>
    <recommendedName>
        <fullName evidence="1">Type IX secretion system protein PorV domain-containing protein</fullName>
    </recommendedName>
</protein>
<sequence length="326" mass="35246">MKRIGLYLFIIGITFIKAYGQEDSGPVNTGAANYLTIPVDARSAAMGGAGVAISRGNNAVFHNGAATLSEAMHKGGVTYTYSPWMRDYEYGYSLHSLGGFYKINKRNAILLGFRYFGYPEMDGIGEDASGIHPKEIAVAAGYAYEVIKNLSVSATFKYLYSDMGKIGNSNGASSVAFDLGILYKREIKDWEGAGWSVGIHASNLGPKIKYLTSKEALPAMVKVGGAADLPFASMHRLTLTADLGYRLSPDDVQALNVSAGAEYAWMEHLMLRGGYHYGDKNKGDASYATAGAGVEYAGVHLDFAWMFAGHECLARNTFWISLGYSF</sequence>
<comment type="caution">
    <text evidence="2">The sequence shown here is derived from an EMBL/GenBank/DDBJ whole genome shotgun (WGS) entry which is preliminary data.</text>
</comment>
<organism evidence="2 3">
    <name type="scientific">Phocaeicola vulgatus str. 3975 RP4</name>
    <dbReference type="NCBI Taxonomy" id="1339352"/>
    <lineage>
        <taxon>Bacteria</taxon>
        <taxon>Pseudomonadati</taxon>
        <taxon>Bacteroidota</taxon>
        <taxon>Bacteroidia</taxon>
        <taxon>Bacteroidales</taxon>
        <taxon>Bacteroidaceae</taxon>
        <taxon>Phocaeicola</taxon>
    </lineage>
</organism>